<feature type="zinc finger region" description="C3H1-type" evidence="4">
    <location>
        <begin position="167"/>
        <end position="205"/>
    </location>
</feature>
<dbReference type="GO" id="GO:0002181">
    <property type="term" value="P:cytoplasmic translation"/>
    <property type="evidence" value="ECO:0007669"/>
    <property type="project" value="TreeGrafter"/>
</dbReference>
<feature type="zinc finger region" description="C3H1-type" evidence="4">
    <location>
        <begin position="94"/>
        <end position="121"/>
    </location>
</feature>
<evidence type="ECO:0000313" key="8">
    <source>
        <dbReference type="Proteomes" id="UP000318582"/>
    </source>
</evidence>
<feature type="compositionally biased region" description="Basic and acidic residues" evidence="5">
    <location>
        <begin position="1"/>
        <end position="21"/>
    </location>
</feature>
<keyword evidence="3 4" id="KW-0862">Zinc</keyword>
<comment type="caution">
    <text evidence="7">The sequence shown here is derived from an EMBL/GenBank/DDBJ whole genome shotgun (WGS) entry which is preliminary data.</text>
</comment>
<dbReference type="Gene3D" id="4.10.1000.10">
    <property type="entry name" value="Zinc finger, CCCH-type"/>
    <property type="match status" value="1"/>
</dbReference>
<keyword evidence="1 4" id="KW-0479">Metal-binding</keyword>
<feature type="domain" description="C3H1-type" evidence="6">
    <location>
        <begin position="167"/>
        <end position="205"/>
    </location>
</feature>
<dbReference type="AlphaFoldDB" id="A0A507ED96"/>
<feature type="compositionally biased region" description="Acidic residues" evidence="5">
    <location>
        <begin position="345"/>
        <end position="363"/>
    </location>
</feature>
<dbReference type="Pfam" id="PF00642">
    <property type="entry name" value="zf-CCCH"/>
    <property type="match status" value="1"/>
</dbReference>
<keyword evidence="8" id="KW-1185">Reference proteome</keyword>
<reference evidence="7 8" key="1">
    <citation type="journal article" date="2019" name="Sci. Rep.">
        <title>Comparative genomics of chytrid fungi reveal insights into the obligate biotrophic and pathogenic lifestyle of Synchytrium endobioticum.</title>
        <authorList>
            <person name="van de Vossenberg B.T.L.H."/>
            <person name="Warris S."/>
            <person name="Nguyen H.D.T."/>
            <person name="van Gent-Pelzer M.P.E."/>
            <person name="Joly D.L."/>
            <person name="van de Geest H.C."/>
            <person name="Bonants P.J.M."/>
            <person name="Smith D.S."/>
            <person name="Levesque C.A."/>
            <person name="van der Lee T.A.J."/>
        </authorList>
    </citation>
    <scope>NUCLEOTIDE SEQUENCE [LARGE SCALE GENOMIC DNA]</scope>
    <source>
        <strain evidence="7 8">CBS 809.83</strain>
    </source>
</reference>
<evidence type="ECO:0000313" key="7">
    <source>
        <dbReference type="EMBL" id="TPX61070.1"/>
    </source>
</evidence>
<keyword evidence="2 4" id="KW-0863">Zinc-finger</keyword>
<evidence type="ECO:0000259" key="6">
    <source>
        <dbReference type="PROSITE" id="PS50103"/>
    </source>
</evidence>
<dbReference type="PROSITE" id="PS50103">
    <property type="entry name" value="ZF_C3H1"/>
    <property type="match status" value="2"/>
</dbReference>
<feature type="domain" description="C3H1-type" evidence="6">
    <location>
        <begin position="94"/>
        <end position="121"/>
    </location>
</feature>
<feature type="compositionally biased region" description="Basic and acidic residues" evidence="5">
    <location>
        <begin position="319"/>
        <end position="332"/>
    </location>
</feature>
<dbReference type="PANTHER" id="PTHR12681:SF0">
    <property type="entry name" value="ZINC FINGER CCCH DOMAIN-CONTAINING PROTEIN 15"/>
    <property type="match status" value="1"/>
</dbReference>
<feature type="compositionally biased region" description="Basic and acidic residues" evidence="5">
    <location>
        <begin position="48"/>
        <end position="59"/>
    </location>
</feature>
<dbReference type="InterPro" id="IPR000571">
    <property type="entry name" value="Znf_CCCH"/>
</dbReference>
<sequence length="363" mass="41003">MPPKSKAEQKAKSKSAEDKTFGLKNKNKSAKVNRYVQEVKSQAATSGNRKEMKDAEDRKASIANKKAAEAAKKAELAELFKIVEKQQKVPFGVDPKTILCAYFKAGQCSKGAKCKFSHDLNVGRKATKVDIYTDARDDADQTMDTWDQAKLEDAVNQKHGLANNKNKPTDIVCKFFLEAIDERKYGWFWECPNGGKECKYRHALPPGFILKKKETLEERTAREEMERENQISIEAFLETERHKLGSNTTPVTAESFAKWKADRKAREASDMDAEAKRKKEAYDRYKSGMKSGMAFSGKELFDFNPDWAVGDEDDDAMEEYVRDESDHEDDKSVSNNTQPVGVAEDLFEGDDLAGLDLDDDDEE</sequence>
<dbReference type="GO" id="GO:0008270">
    <property type="term" value="F:zinc ion binding"/>
    <property type="evidence" value="ECO:0007669"/>
    <property type="project" value="UniProtKB-KW"/>
</dbReference>
<feature type="region of interest" description="Disordered" evidence="5">
    <location>
        <begin position="306"/>
        <end position="363"/>
    </location>
</feature>
<dbReference type="Gene3D" id="6.20.400.10">
    <property type="match status" value="1"/>
</dbReference>
<protein>
    <recommendedName>
        <fullName evidence="6">C3H1-type domain-containing protein</fullName>
    </recommendedName>
</protein>
<dbReference type="SMART" id="SM00356">
    <property type="entry name" value="ZnF_C3H1"/>
    <property type="match status" value="2"/>
</dbReference>
<evidence type="ECO:0000256" key="2">
    <source>
        <dbReference type="ARBA" id="ARBA00022771"/>
    </source>
</evidence>
<dbReference type="STRING" id="109895.A0A507ED96"/>
<dbReference type="Proteomes" id="UP000318582">
    <property type="component" value="Unassembled WGS sequence"/>
</dbReference>
<evidence type="ECO:0000256" key="4">
    <source>
        <dbReference type="PROSITE-ProRule" id="PRU00723"/>
    </source>
</evidence>
<dbReference type="PANTHER" id="PTHR12681">
    <property type="entry name" value="ZINC FINGER-CONTAINING PROTEIN P48ZNF"/>
    <property type="match status" value="1"/>
</dbReference>
<dbReference type="GO" id="GO:0003729">
    <property type="term" value="F:mRNA binding"/>
    <property type="evidence" value="ECO:0007669"/>
    <property type="project" value="TreeGrafter"/>
</dbReference>
<name>A0A507ED96_9FUNG</name>
<dbReference type="GO" id="GO:0005829">
    <property type="term" value="C:cytosol"/>
    <property type="evidence" value="ECO:0007669"/>
    <property type="project" value="TreeGrafter"/>
</dbReference>
<dbReference type="Pfam" id="PF16543">
    <property type="entry name" value="DFRP_C"/>
    <property type="match status" value="1"/>
</dbReference>
<dbReference type="InterPro" id="IPR036855">
    <property type="entry name" value="Znf_CCCH_sf"/>
</dbReference>
<evidence type="ECO:0000256" key="5">
    <source>
        <dbReference type="SAM" id="MobiDB-lite"/>
    </source>
</evidence>
<feature type="compositionally biased region" description="Acidic residues" evidence="5">
    <location>
        <begin position="309"/>
        <end position="318"/>
    </location>
</feature>
<gene>
    <name evidence="7" type="ORF">PhCBS80983_g01356</name>
</gene>
<dbReference type="EMBL" id="QEAQ01000010">
    <property type="protein sequence ID" value="TPX61070.1"/>
    <property type="molecule type" value="Genomic_DNA"/>
</dbReference>
<proteinExistence type="predicted"/>
<evidence type="ECO:0000256" key="3">
    <source>
        <dbReference type="ARBA" id="ARBA00022833"/>
    </source>
</evidence>
<dbReference type="InterPro" id="IPR032378">
    <property type="entry name" value="ZC3H15/TMA46_C"/>
</dbReference>
<evidence type="ECO:0000256" key="1">
    <source>
        <dbReference type="ARBA" id="ARBA00022723"/>
    </source>
</evidence>
<feature type="region of interest" description="Disordered" evidence="5">
    <location>
        <begin position="1"/>
        <end position="59"/>
    </location>
</feature>
<dbReference type="SUPFAM" id="SSF90229">
    <property type="entry name" value="CCCH zinc finger"/>
    <property type="match status" value="1"/>
</dbReference>
<accession>A0A507ED96</accession>
<organism evidence="7 8">
    <name type="scientific">Powellomyces hirtus</name>
    <dbReference type="NCBI Taxonomy" id="109895"/>
    <lineage>
        <taxon>Eukaryota</taxon>
        <taxon>Fungi</taxon>
        <taxon>Fungi incertae sedis</taxon>
        <taxon>Chytridiomycota</taxon>
        <taxon>Chytridiomycota incertae sedis</taxon>
        <taxon>Chytridiomycetes</taxon>
        <taxon>Spizellomycetales</taxon>
        <taxon>Powellomycetaceae</taxon>
        <taxon>Powellomyces</taxon>
    </lineage>
</organism>